<proteinExistence type="predicted"/>
<keyword evidence="1" id="KW-1133">Transmembrane helix</keyword>
<accession>A0A6C0FC58</accession>
<keyword evidence="1" id="KW-0812">Transmembrane</keyword>
<organism evidence="2">
    <name type="scientific">viral metagenome</name>
    <dbReference type="NCBI Taxonomy" id="1070528"/>
    <lineage>
        <taxon>unclassified sequences</taxon>
        <taxon>metagenomes</taxon>
        <taxon>organismal metagenomes</taxon>
    </lineage>
</organism>
<evidence type="ECO:0000313" key="2">
    <source>
        <dbReference type="EMBL" id="QHT39268.1"/>
    </source>
</evidence>
<dbReference type="AlphaFoldDB" id="A0A6C0FC58"/>
<keyword evidence="1" id="KW-0472">Membrane</keyword>
<feature type="transmembrane region" description="Helical" evidence="1">
    <location>
        <begin position="7"/>
        <end position="29"/>
    </location>
</feature>
<evidence type="ECO:0000256" key="1">
    <source>
        <dbReference type="SAM" id="Phobius"/>
    </source>
</evidence>
<feature type="transmembrane region" description="Helical" evidence="1">
    <location>
        <begin position="49"/>
        <end position="67"/>
    </location>
</feature>
<dbReference type="EMBL" id="MN738840">
    <property type="protein sequence ID" value="QHT39268.1"/>
    <property type="molecule type" value="Genomic_DNA"/>
</dbReference>
<reference evidence="2" key="1">
    <citation type="journal article" date="2020" name="Nature">
        <title>Giant virus diversity and host interactions through global metagenomics.</title>
        <authorList>
            <person name="Schulz F."/>
            <person name="Roux S."/>
            <person name="Paez-Espino D."/>
            <person name="Jungbluth S."/>
            <person name="Walsh D.A."/>
            <person name="Denef V.J."/>
            <person name="McMahon K.D."/>
            <person name="Konstantinidis K.T."/>
            <person name="Eloe-Fadrosh E.A."/>
            <person name="Kyrpides N.C."/>
            <person name="Woyke T."/>
        </authorList>
    </citation>
    <scope>NUCLEOTIDE SEQUENCE</scope>
    <source>
        <strain evidence="2">GVMAG-S-ERX556126-94</strain>
    </source>
</reference>
<protein>
    <submittedName>
        <fullName evidence="2">Uncharacterized protein</fullName>
    </submittedName>
</protein>
<name>A0A6C0FC58_9ZZZZ</name>
<sequence>MILYNNSILKITLFSTIYVIVLIFLSPIIDHLFTSLDEDKAKKENNFQILIEIITHSMVLVVLWYFLDKYFKGYLENLLDIKMKDVTETAMEIISGIILVGLQNNLIQKLSYITYEHPFRLIDVYG</sequence>